<organism evidence="8 9">
    <name type="scientific">Kalanchoe fedtschenkoi</name>
    <name type="common">Lavender scallops</name>
    <name type="synonym">South American air plant</name>
    <dbReference type="NCBI Taxonomy" id="63787"/>
    <lineage>
        <taxon>Eukaryota</taxon>
        <taxon>Viridiplantae</taxon>
        <taxon>Streptophyta</taxon>
        <taxon>Embryophyta</taxon>
        <taxon>Tracheophyta</taxon>
        <taxon>Spermatophyta</taxon>
        <taxon>Magnoliopsida</taxon>
        <taxon>eudicotyledons</taxon>
        <taxon>Gunneridae</taxon>
        <taxon>Pentapetalae</taxon>
        <taxon>Saxifragales</taxon>
        <taxon>Crassulaceae</taxon>
        <taxon>Kalanchoe</taxon>
    </lineage>
</organism>
<keyword evidence="5" id="KW-0175">Coiled coil</keyword>
<evidence type="ECO:0000313" key="9">
    <source>
        <dbReference type="Proteomes" id="UP000594263"/>
    </source>
</evidence>
<dbReference type="PROSITE" id="PS51180">
    <property type="entry name" value="BRO1"/>
    <property type="match status" value="1"/>
</dbReference>
<dbReference type="OMA" id="ERHAMAK"/>
<dbReference type="AlphaFoldDB" id="A0A7N0ZTN2"/>
<dbReference type="Pfam" id="PF13949">
    <property type="entry name" value="ALIX_LYPXL_bnd"/>
    <property type="match status" value="1"/>
</dbReference>
<feature type="domain" description="BRO1" evidence="7">
    <location>
        <begin position="12"/>
        <end position="406"/>
    </location>
</feature>
<dbReference type="EnsemblPlants" id="Kaladp0032s0201.1.v1.1">
    <property type="protein sequence ID" value="Kaladp0032s0201.1.v1.1"/>
    <property type="gene ID" value="Kaladp0032s0201.v1.1"/>
</dbReference>
<proteinExistence type="predicted"/>
<dbReference type="InterPro" id="IPR004328">
    <property type="entry name" value="BRO1_dom"/>
</dbReference>
<feature type="coiled-coil region" evidence="5">
    <location>
        <begin position="381"/>
        <end position="408"/>
    </location>
</feature>
<dbReference type="PANTHER" id="PTHR23030">
    <property type="entry name" value="PCD6 INTERACTING PROTEIN-RELATED"/>
    <property type="match status" value="1"/>
</dbReference>
<dbReference type="SMART" id="SM01041">
    <property type="entry name" value="BRO1"/>
    <property type="match status" value="1"/>
</dbReference>
<evidence type="ECO:0000256" key="4">
    <source>
        <dbReference type="ARBA" id="ARBA00022753"/>
    </source>
</evidence>
<dbReference type="Proteomes" id="UP000594263">
    <property type="component" value="Unplaced"/>
</dbReference>
<dbReference type="PANTHER" id="PTHR23030:SF30">
    <property type="entry name" value="TYROSINE-PROTEIN PHOSPHATASE NON-RECEPTOR TYPE 23"/>
    <property type="match status" value="1"/>
</dbReference>
<keyword evidence="4" id="KW-0967">Endosome</keyword>
<keyword evidence="9" id="KW-1185">Reference proteome</keyword>
<evidence type="ECO:0000256" key="6">
    <source>
        <dbReference type="SAM" id="MobiDB-lite"/>
    </source>
</evidence>
<dbReference type="CDD" id="cd09246">
    <property type="entry name" value="BRO1_Alix_like_1"/>
    <property type="match status" value="1"/>
</dbReference>
<keyword evidence="3" id="KW-0963">Cytoplasm</keyword>
<evidence type="ECO:0000256" key="3">
    <source>
        <dbReference type="ARBA" id="ARBA00022490"/>
    </source>
</evidence>
<dbReference type="Gene3D" id="1.20.120.560">
    <property type="entry name" value="alix/aip1 in complex with the ypdl late domain"/>
    <property type="match status" value="1"/>
</dbReference>
<name>A0A7N0ZTN2_KALFE</name>
<evidence type="ECO:0000313" key="8">
    <source>
        <dbReference type="EnsemblPlants" id="Kaladp0032s0201.1.v1.1"/>
    </source>
</evidence>
<dbReference type="InterPro" id="IPR038499">
    <property type="entry name" value="BRO1_sf"/>
</dbReference>
<dbReference type="GO" id="GO:0043328">
    <property type="term" value="P:protein transport to vacuole involved in ubiquitin-dependent protein catabolic process via the multivesicular body sorting pathway"/>
    <property type="evidence" value="ECO:0007669"/>
    <property type="project" value="TreeGrafter"/>
</dbReference>
<evidence type="ECO:0000259" key="7">
    <source>
        <dbReference type="PROSITE" id="PS51180"/>
    </source>
</evidence>
<comment type="subcellular location">
    <subcellularLocation>
        <location evidence="2">Cytoplasm</location>
    </subcellularLocation>
    <subcellularLocation>
        <location evidence="1">Endosome</location>
    </subcellularLocation>
</comment>
<evidence type="ECO:0000256" key="2">
    <source>
        <dbReference type="ARBA" id="ARBA00004496"/>
    </source>
</evidence>
<dbReference type="InterPro" id="IPR025304">
    <property type="entry name" value="ALIX_V_dom"/>
</dbReference>
<reference evidence="8" key="1">
    <citation type="submission" date="2021-01" db="UniProtKB">
        <authorList>
            <consortium name="EnsemblPlants"/>
        </authorList>
    </citation>
    <scope>IDENTIFICATION</scope>
</reference>
<dbReference type="Gramene" id="Kaladp0032s0201.1.v1.1">
    <property type="protein sequence ID" value="Kaladp0032s0201.1.v1.1"/>
    <property type="gene ID" value="Kaladp0032s0201.v1.1"/>
</dbReference>
<accession>A0A7N0ZTN2</accession>
<evidence type="ECO:0000256" key="1">
    <source>
        <dbReference type="ARBA" id="ARBA00004177"/>
    </source>
</evidence>
<dbReference type="Pfam" id="PF03097">
    <property type="entry name" value="BRO1"/>
    <property type="match status" value="1"/>
</dbReference>
<evidence type="ECO:0000256" key="5">
    <source>
        <dbReference type="SAM" id="Coils"/>
    </source>
</evidence>
<feature type="region of interest" description="Disordered" evidence="6">
    <location>
        <begin position="739"/>
        <end position="775"/>
    </location>
</feature>
<dbReference type="Gene3D" id="1.20.140.50">
    <property type="entry name" value="alix/aip1 like domains"/>
    <property type="match status" value="1"/>
</dbReference>
<sequence length="775" mass="87508">MAATTSTRTPNTMLAVPEKKTTSLDLYRPLRQYISSAYPEMDARSAEDDLKTVNQIRAEIERNQTGSLTSRRDLLVDYFKALCVMETRFPISPDETHISSVWFTWWDAFRPRSKASQQNIHLEKAAVLFNLGATFCQIGLGCDRSVVEGRKEASHSFIAAAGVFSFLRDNEAVKASNGDSAMVDLSVECTGMLETLMLSQAQECVFENAVAKGSSLGVCAKISRQVGIYYEEALAALNAAPLSQHIDRAWVFHVQMKAAFFFADACYRYSLELHEKEAVGEEIVRLRSGIDALSEAKKSSKGVAVQLLDSVEMLERDMNRNLARALKENDRVYLMRVPSINCLSPLPAVSLVKSMLMNDLLNASTDKLFCSLVPETSAKALSKYTEMVDEIIRRLDEKLQQASELKRVRLKEMDLPDSLLALEGSFALPQDLKNDVESIQSSGGVAGLEAEILQLRDLRKVNQELLVQTVELLQKEAKEDDQLRSQYGTQWVRPQSDNLTKNLQQRLNKFADNLKQAAESDGRIERSLMEHAPLLSILDYNPIESALPALARPVLSLYVSENDVVETLKQSLRQLESISAHRASVEVMLRDMKNKDDILPKLMSSTGSYEDLLKSEISKYEKISEEIIDNIMAQEQLLIQIQAQNDKFSFIFNLEDYKASREKGYKQVQTAIEKFQEIKANLSEGLKFYVTLQDAILNVKQHCSDFVMTRNIQCKEMVEEVKRKVSGLFFQENNFQTVAQAPYHRPNDRQPQQPGTFPRPPYTTAPRHSGHNNKH</sequence>
<protein>
    <recommendedName>
        <fullName evidence="7">BRO1 domain-containing protein</fullName>
    </recommendedName>
</protein>
<dbReference type="Gene3D" id="1.25.40.280">
    <property type="entry name" value="alix/aip1 like domains"/>
    <property type="match status" value="1"/>
</dbReference>
<dbReference type="GO" id="GO:0005768">
    <property type="term" value="C:endosome"/>
    <property type="evidence" value="ECO:0007669"/>
    <property type="project" value="UniProtKB-SubCell"/>
</dbReference>